<dbReference type="AlphaFoldDB" id="A0A1I7WZR1"/>
<keyword evidence="1" id="KW-1185">Reference proteome</keyword>
<evidence type="ECO:0000313" key="1">
    <source>
        <dbReference type="Proteomes" id="UP000095283"/>
    </source>
</evidence>
<reference evidence="2" key="1">
    <citation type="submission" date="2016-11" db="UniProtKB">
        <authorList>
            <consortium name="WormBaseParasite"/>
        </authorList>
    </citation>
    <scope>IDENTIFICATION</scope>
</reference>
<evidence type="ECO:0000313" key="2">
    <source>
        <dbReference type="WBParaSite" id="Hba_10685"/>
    </source>
</evidence>
<proteinExistence type="predicted"/>
<dbReference type="Proteomes" id="UP000095283">
    <property type="component" value="Unplaced"/>
</dbReference>
<name>A0A1I7WZR1_HETBA</name>
<organism evidence="1 2">
    <name type="scientific">Heterorhabditis bacteriophora</name>
    <name type="common">Entomopathogenic nematode worm</name>
    <dbReference type="NCBI Taxonomy" id="37862"/>
    <lineage>
        <taxon>Eukaryota</taxon>
        <taxon>Metazoa</taxon>
        <taxon>Ecdysozoa</taxon>
        <taxon>Nematoda</taxon>
        <taxon>Chromadorea</taxon>
        <taxon>Rhabditida</taxon>
        <taxon>Rhabditina</taxon>
        <taxon>Rhabditomorpha</taxon>
        <taxon>Strongyloidea</taxon>
        <taxon>Heterorhabditidae</taxon>
        <taxon>Heterorhabditis</taxon>
    </lineage>
</organism>
<dbReference type="WBParaSite" id="Hba_10685">
    <property type="protein sequence ID" value="Hba_10685"/>
    <property type="gene ID" value="Hba_10685"/>
</dbReference>
<sequence>MTIIEKNSTFEYVIKPLLKLKKFFTRRMRSVLLFALLALVTMASPIQETVLGGALCQSCIQLIKLYYLNNIYIYIF</sequence>
<accession>A0A1I7WZR1</accession>
<protein>
    <submittedName>
        <fullName evidence="2">Saposin B-type domain-containing protein</fullName>
    </submittedName>
</protein>